<evidence type="ECO:0000313" key="8">
    <source>
        <dbReference type="EMBL" id="KAH7637647.1"/>
    </source>
</evidence>
<feature type="repeat" description="WD" evidence="6">
    <location>
        <begin position="363"/>
        <end position="404"/>
    </location>
</feature>
<evidence type="ECO:0000259" key="7">
    <source>
        <dbReference type="Pfam" id="PF08154"/>
    </source>
</evidence>
<dbReference type="Pfam" id="PF08154">
    <property type="entry name" value="NLE"/>
    <property type="match status" value="1"/>
</dbReference>
<feature type="repeat" description="WD" evidence="6">
    <location>
        <begin position="447"/>
        <end position="480"/>
    </location>
</feature>
<dbReference type="InterPro" id="IPR015943">
    <property type="entry name" value="WD40/YVTN_repeat-like_dom_sf"/>
</dbReference>
<comment type="caution">
    <text evidence="8">The sequence shown here is derived from an EMBL/GenBank/DDBJ whole genome shotgun (WGS) entry which is preliminary data.</text>
</comment>
<evidence type="ECO:0000256" key="5">
    <source>
        <dbReference type="ARBA" id="ARBA00061016"/>
    </source>
</evidence>
<dbReference type="Proteomes" id="UP000828236">
    <property type="component" value="Unassembled WGS sequence"/>
</dbReference>
<dbReference type="PRINTS" id="PR00319">
    <property type="entry name" value="GPROTEINB"/>
</dbReference>
<dbReference type="CDD" id="cd00200">
    <property type="entry name" value="WD40"/>
    <property type="match status" value="1"/>
</dbReference>
<name>A0A9D4NTH1_DERFA</name>
<keyword evidence="2 6" id="KW-0853">WD repeat</keyword>
<evidence type="ECO:0000256" key="3">
    <source>
        <dbReference type="ARBA" id="ARBA00022737"/>
    </source>
</evidence>
<dbReference type="GO" id="GO:0000027">
    <property type="term" value="P:ribosomal large subunit assembly"/>
    <property type="evidence" value="ECO:0007669"/>
    <property type="project" value="TreeGrafter"/>
</dbReference>
<dbReference type="FunFam" id="2.130.10.10:FF:000092">
    <property type="entry name" value="notchless protein homolog"/>
    <property type="match status" value="1"/>
</dbReference>
<dbReference type="InterPro" id="IPR001680">
    <property type="entry name" value="WD40_rpt"/>
</dbReference>
<dbReference type="PRINTS" id="PR00320">
    <property type="entry name" value="GPROTEINBRPT"/>
</dbReference>
<dbReference type="Gene3D" id="2.130.10.10">
    <property type="entry name" value="YVTN repeat-like/Quinoprotein amine dehydrogenase"/>
    <property type="match status" value="1"/>
</dbReference>
<dbReference type="OrthoDB" id="10267436at2759"/>
<dbReference type="GO" id="GO:0005730">
    <property type="term" value="C:nucleolus"/>
    <property type="evidence" value="ECO:0007669"/>
    <property type="project" value="UniProtKB-SubCell"/>
</dbReference>
<dbReference type="Pfam" id="PF00400">
    <property type="entry name" value="WD40"/>
    <property type="match status" value="7"/>
</dbReference>
<feature type="repeat" description="WD" evidence="6">
    <location>
        <begin position="405"/>
        <end position="446"/>
    </location>
</feature>
<dbReference type="InterPro" id="IPR019775">
    <property type="entry name" value="WD40_repeat_CS"/>
</dbReference>
<feature type="repeat" description="WD" evidence="6">
    <location>
        <begin position="194"/>
        <end position="240"/>
    </location>
</feature>
<reference evidence="8" key="2">
    <citation type="journal article" date="2021" name="World Allergy Organ. J.">
        <title>Chromosome-level assembly of Dermatophagoides farinae genome and transcriptome reveals two novel allergens Der f 37 and Der f 39.</title>
        <authorList>
            <person name="Chen J."/>
            <person name="Cai Z."/>
            <person name="Fan D."/>
            <person name="Hu J."/>
            <person name="Hou Y."/>
            <person name="He Y."/>
            <person name="Zhang Z."/>
            <person name="Zhao Z."/>
            <person name="Gao P."/>
            <person name="Hu W."/>
            <person name="Sun J."/>
            <person name="Li J."/>
            <person name="Ji K."/>
        </authorList>
    </citation>
    <scope>NUCLEOTIDE SEQUENCE</scope>
    <source>
        <strain evidence="8">JKM2019</strain>
    </source>
</reference>
<feature type="repeat" description="WD" evidence="6">
    <location>
        <begin position="109"/>
        <end position="150"/>
    </location>
</feature>
<feature type="repeat" description="WD" evidence="6">
    <location>
        <begin position="241"/>
        <end position="281"/>
    </location>
</feature>
<comment type="similarity">
    <text evidence="5">Belongs to the NLE1/RSA4 family.</text>
</comment>
<dbReference type="SMART" id="SM00320">
    <property type="entry name" value="WD40"/>
    <property type="match status" value="8"/>
</dbReference>
<proteinExistence type="inferred from homology"/>
<comment type="subcellular location">
    <subcellularLocation>
        <location evidence="1">Nucleus</location>
        <location evidence="1">Nucleolus</location>
    </subcellularLocation>
</comment>
<dbReference type="AlphaFoldDB" id="A0A9D4NTH1"/>
<sequence>MNSETNRTRTVLVQFKTDNDETIGAPFDVPIDISADKLQLICDTFQQTEESFRQPYLFFIQDTEIKTTLADCIDQFDGDQIQLEKCVEIVCAAQALFHVESVTRCSSSLAGHSDAIVSVAFSPDGSSLATGSGDTTVRFWDVLTETPFRQCQSHKHWVLAIAWSPDCVRLASADKIGAIYVWNTKTGEQIGGCLRGHKQWINGLAWEPCHSNIECRRLASASKDTSIRIWDVILGQCLYTLSGHTQSVSSIKWGGTGLIYSGSHDRTIKVWKAENGILCRTLSGHGHWVNTLALSTEYIMRIGFYDPTNQQKLNASSSQELQEKIQKRYEQIRLQHERLVSGSDDFTLFLWNPETGKKPICRMTGHQQLINDVKFSPDGRLIASASFDKSIKLWNGFTGKFLTSLRGHVQAVYQIAWSADNRLLASGSADSTLKIWNIKQAKLLHDLPGHSDEVFALDWSPDGLRVASGGKDRILKIWRR</sequence>
<dbReference type="InterPro" id="IPR012972">
    <property type="entry name" value="NLE"/>
</dbReference>
<dbReference type="PANTHER" id="PTHR19848">
    <property type="entry name" value="WD40 REPEAT PROTEIN"/>
    <property type="match status" value="1"/>
</dbReference>
<dbReference type="InterPro" id="IPR001632">
    <property type="entry name" value="WD40_G-protein_beta-like"/>
</dbReference>
<dbReference type="PROSITE" id="PS50294">
    <property type="entry name" value="WD_REPEATS_REGION"/>
    <property type="match status" value="6"/>
</dbReference>
<organism evidence="8">
    <name type="scientific">Dermatophagoides farinae</name>
    <name type="common">American house dust mite</name>
    <dbReference type="NCBI Taxonomy" id="6954"/>
    <lineage>
        <taxon>Eukaryota</taxon>
        <taxon>Metazoa</taxon>
        <taxon>Ecdysozoa</taxon>
        <taxon>Arthropoda</taxon>
        <taxon>Chelicerata</taxon>
        <taxon>Arachnida</taxon>
        <taxon>Acari</taxon>
        <taxon>Acariformes</taxon>
        <taxon>Sarcoptiformes</taxon>
        <taxon>Astigmata</taxon>
        <taxon>Psoroptidia</taxon>
        <taxon>Analgoidea</taxon>
        <taxon>Pyroglyphidae</taxon>
        <taxon>Dermatophagoidinae</taxon>
        <taxon>Dermatophagoides</taxon>
    </lineage>
</organism>
<feature type="domain" description="NLE" evidence="7">
    <location>
        <begin position="11"/>
        <end position="73"/>
    </location>
</feature>
<dbReference type="InterPro" id="IPR036322">
    <property type="entry name" value="WD40_repeat_dom_sf"/>
</dbReference>
<dbReference type="GO" id="GO:0007219">
    <property type="term" value="P:Notch signaling pathway"/>
    <property type="evidence" value="ECO:0007669"/>
    <property type="project" value="TreeGrafter"/>
</dbReference>
<keyword evidence="4" id="KW-0539">Nucleus</keyword>
<reference evidence="8" key="1">
    <citation type="submission" date="2020-06" db="EMBL/GenBank/DDBJ databases">
        <authorList>
            <person name="Ji K."/>
            <person name="Li J."/>
        </authorList>
    </citation>
    <scope>NUCLEOTIDE SEQUENCE</scope>
    <source>
        <strain evidence="8">JKM2019</strain>
        <tissue evidence="8">Whole body</tissue>
    </source>
</reference>
<accession>A0A9D4NTH1</accession>
<evidence type="ECO:0000256" key="4">
    <source>
        <dbReference type="ARBA" id="ARBA00023242"/>
    </source>
</evidence>
<dbReference type="PROSITE" id="PS50082">
    <property type="entry name" value="WD_REPEATS_2"/>
    <property type="match status" value="7"/>
</dbReference>
<dbReference type="InterPro" id="IPR020472">
    <property type="entry name" value="WD40_PAC1"/>
</dbReference>
<evidence type="ECO:0000256" key="1">
    <source>
        <dbReference type="ARBA" id="ARBA00004604"/>
    </source>
</evidence>
<dbReference type="SUPFAM" id="SSF50978">
    <property type="entry name" value="WD40 repeat-like"/>
    <property type="match status" value="1"/>
</dbReference>
<keyword evidence="3" id="KW-0677">Repeat</keyword>
<dbReference type="EMBL" id="SDOV01000008">
    <property type="protein sequence ID" value="KAH7637647.1"/>
    <property type="molecule type" value="Genomic_DNA"/>
</dbReference>
<dbReference type="PANTHER" id="PTHR19848:SF0">
    <property type="entry name" value="NOTCHLESS PROTEIN HOMOLOG 1"/>
    <property type="match status" value="1"/>
</dbReference>
<evidence type="ECO:0000256" key="6">
    <source>
        <dbReference type="PROSITE-ProRule" id="PRU00221"/>
    </source>
</evidence>
<dbReference type="PROSITE" id="PS00678">
    <property type="entry name" value="WD_REPEATS_1"/>
    <property type="match status" value="3"/>
</dbReference>
<feature type="repeat" description="WD" evidence="6">
    <location>
        <begin position="151"/>
        <end position="192"/>
    </location>
</feature>
<evidence type="ECO:0000256" key="2">
    <source>
        <dbReference type="ARBA" id="ARBA00022574"/>
    </source>
</evidence>
<gene>
    <name evidence="8" type="ORF">HUG17_8751</name>
</gene>
<protein>
    <recommendedName>
        <fullName evidence="7">NLE domain-containing protein</fullName>
    </recommendedName>
</protein>